<dbReference type="Proteomes" id="UP000050269">
    <property type="component" value="Unassembled WGS sequence"/>
</dbReference>
<dbReference type="InterPro" id="IPR036397">
    <property type="entry name" value="RNaseH_sf"/>
</dbReference>
<dbReference type="AlphaFoldDB" id="A0A0P7LZQ1"/>
<organism evidence="3 4">
    <name type="scientific">Apilactobacillus kunkeei</name>
    <dbReference type="NCBI Taxonomy" id="148814"/>
    <lineage>
        <taxon>Bacteria</taxon>
        <taxon>Bacillati</taxon>
        <taxon>Bacillota</taxon>
        <taxon>Bacilli</taxon>
        <taxon>Lactobacillales</taxon>
        <taxon>Lactobacillaceae</taxon>
        <taxon>Apilactobacillus</taxon>
    </lineage>
</organism>
<dbReference type="PANTHER" id="PTHR46889">
    <property type="entry name" value="TRANSPOSASE INSF FOR INSERTION SEQUENCE IS3B-RELATED"/>
    <property type="match status" value="1"/>
</dbReference>
<evidence type="ECO:0000313" key="3">
    <source>
        <dbReference type="EMBL" id="KPN84035.1"/>
    </source>
</evidence>
<dbReference type="RefSeq" id="WP_054607823.1">
    <property type="nucleotide sequence ID" value="NZ_JXDF01000005.1"/>
</dbReference>
<protein>
    <submittedName>
        <fullName evidence="3">Putative transposase</fullName>
    </submittedName>
</protein>
<dbReference type="GO" id="GO:0003676">
    <property type="term" value="F:nucleic acid binding"/>
    <property type="evidence" value="ECO:0007669"/>
    <property type="project" value="InterPro"/>
</dbReference>
<dbReference type="Pfam" id="PF13333">
    <property type="entry name" value="rve_2"/>
    <property type="match status" value="1"/>
</dbReference>
<dbReference type="Gene3D" id="3.30.420.10">
    <property type="entry name" value="Ribonuclease H-like superfamily/Ribonuclease H"/>
    <property type="match status" value="1"/>
</dbReference>
<dbReference type="NCBIfam" id="NF033516">
    <property type="entry name" value="transpos_IS3"/>
    <property type="match status" value="1"/>
</dbReference>
<evidence type="ECO:0000256" key="1">
    <source>
        <dbReference type="ARBA" id="ARBA00002286"/>
    </source>
</evidence>
<dbReference type="Pfam" id="PF13276">
    <property type="entry name" value="HTH_21"/>
    <property type="match status" value="1"/>
</dbReference>
<dbReference type="InterPro" id="IPR025948">
    <property type="entry name" value="HTH-like_dom"/>
</dbReference>
<comment type="caution">
    <text evidence="3">The sequence shown here is derived from an EMBL/GenBank/DDBJ whole genome shotgun (WGS) entry which is preliminary data.</text>
</comment>
<reference evidence="3 4" key="1">
    <citation type="journal article" date="2015" name="Genome Biol. Evol.">
        <title>Functionally Structured Genomes in Lactobacillus kunkeei Colonizing the Honey Crop and Food Products of Honeybees and Stingless Bees.</title>
        <authorList>
            <person name="Tamarit D."/>
            <person name="Ellegaard K.M."/>
            <person name="Wikander J."/>
            <person name="Olofsson T."/>
            <person name="Vasquez A."/>
            <person name="Andersson S.G."/>
        </authorList>
    </citation>
    <scope>NUCLEOTIDE SEQUENCE [LARGE SCALE GENOMIC DNA]</scope>
    <source>
        <strain evidence="3 4">LMbo</strain>
    </source>
</reference>
<evidence type="ECO:0000313" key="4">
    <source>
        <dbReference type="Proteomes" id="UP000050269"/>
    </source>
</evidence>
<dbReference type="InterPro" id="IPR012337">
    <property type="entry name" value="RNaseH-like_sf"/>
</dbReference>
<dbReference type="PROSITE" id="PS50994">
    <property type="entry name" value="INTEGRASE"/>
    <property type="match status" value="1"/>
</dbReference>
<dbReference type="GO" id="GO:0015074">
    <property type="term" value="P:DNA integration"/>
    <property type="evidence" value="ECO:0007669"/>
    <property type="project" value="InterPro"/>
</dbReference>
<dbReference type="InterPro" id="IPR048020">
    <property type="entry name" value="Transpos_IS3"/>
</dbReference>
<evidence type="ECO:0000259" key="2">
    <source>
        <dbReference type="PROSITE" id="PS50994"/>
    </source>
</evidence>
<dbReference type="InterPro" id="IPR001584">
    <property type="entry name" value="Integrase_cat-core"/>
</dbReference>
<dbReference type="Pfam" id="PF00665">
    <property type="entry name" value="rve"/>
    <property type="match status" value="1"/>
</dbReference>
<name>A0A0P7LZQ1_9LACO</name>
<dbReference type="PANTHER" id="PTHR46889:SF5">
    <property type="entry name" value="INTEGRASE PROTEIN"/>
    <property type="match status" value="1"/>
</dbReference>
<gene>
    <name evidence="3" type="ORF">RZ78_05020</name>
</gene>
<dbReference type="InterPro" id="IPR050900">
    <property type="entry name" value="Transposase_IS3/IS150/IS904"/>
</dbReference>
<sequence>MVNQDTIKLIDNFTSKISLVRICQYLNISRSTYYYHKKHADHFNLSQIEQEIQQLCIKTKFLYGYRKIHALINKYLKCSVSKVQRIMAKYGWGCRIKRKRSYRPGNPFKQFDNIINRDWNVSLPKRKLTTDITYIPCGNKMLYLSTIMDSFNSEIIAHKISNHPNTQLALDTLNQLGYLNGAIIHSDQGSTYTSREFFELARKKGAIRSMSRKGTPADNAIIESFHANLKTEMIYTQAKPKGLADTIKCVNNYIKFWNNTRILTKLGNQSPVEYRKSVAQLKS</sequence>
<accession>A0A0P7LZQ1</accession>
<proteinExistence type="predicted"/>
<dbReference type="PATRIC" id="fig|148814.13.peg.184"/>
<dbReference type="EMBL" id="JXDF01000005">
    <property type="protein sequence ID" value="KPN84035.1"/>
    <property type="molecule type" value="Genomic_DNA"/>
</dbReference>
<dbReference type="SUPFAM" id="SSF53098">
    <property type="entry name" value="Ribonuclease H-like"/>
    <property type="match status" value="1"/>
</dbReference>
<comment type="function">
    <text evidence="1">Involved in the transposition of the insertion sequence.</text>
</comment>
<feature type="domain" description="Integrase catalytic" evidence="2">
    <location>
        <begin position="120"/>
        <end position="279"/>
    </location>
</feature>